<protein>
    <submittedName>
        <fullName evidence="4">SH3 domain-containing protein</fullName>
    </submittedName>
</protein>
<keyword evidence="5" id="KW-1185">Reference proteome</keyword>
<dbReference type="OrthoDB" id="9785345at2"/>
<dbReference type="GO" id="GO:0016787">
    <property type="term" value="F:hydrolase activity"/>
    <property type="evidence" value="ECO:0007669"/>
    <property type="project" value="InterPro"/>
</dbReference>
<gene>
    <name evidence="4" type="ORF">SAMN02745110_01974</name>
</gene>
<evidence type="ECO:0000259" key="3">
    <source>
        <dbReference type="Pfam" id="PF08239"/>
    </source>
</evidence>
<name>A0A1T4PH11_9FIRM</name>
<dbReference type="Pfam" id="PF07486">
    <property type="entry name" value="Hydrolase_2"/>
    <property type="match status" value="1"/>
</dbReference>
<evidence type="ECO:0000313" key="4">
    <source>
        <dbReference type="EMBL" id="SJZ90617.1"/>
    </source>
</evidence>
<evidence type="ECO:0000259" key="2">
    <source>
        <dbReference type="Pfam" id="PF07486"/>
    </source>
</evidence>
<dbReference type="Gene3D" id="1.10.10.2520">
    <property type="entry name" value="Cell wall hydrolase SleB, domain 1"/>
    <property type="match status" value="1"/>
</dbReference>
<evidence type="ECO:0000313" key="5">
    <source>
        <dbReference type="Proteomes" id="UP000189857"/>
    </source>
</evidence>
<dbReference type="AlphaFoldDB" id="A0A1T4PH11"/>
<feature type="region of interest" description="Disordered" evidence="1">
    <location>
        <begin position="296"/>
        <end position="363"/>
    </location>
</feature>
<feature type="domain" description="Cell wall hydrolase SleB" evidence="2">
    <location>
        <begin position="387"/>
        <end position="485"/>
    </location>
</feature>
<dbReference type="EMBL" id="FUXA01000012">
    <property type="protein sequence ID" value="SJZ90617.1"/>
    <property type="molecule type" value="Genomic_DNA"/>
</dbReference>
<dbReference type="InterPro" id="IPR003646">
    <property type="entry name" value="SH3-like_bac-type"/>
</dbReference>
<dbReference type="InterPro" id="IPR011105">
    <property type="entry name" value="Cell_wall_hydrolase_SleB"/>
</dbReference>
<accession>A0A1T4PH11</accession>
<evidence type="ECO:0000256" key="1">
    <source>
        <dbReference type="SAM" id="MobiDB-lite"/>
    </source>
</evidence>
<dbReference type="Gene3D" id="2.30.30.40">
    <property type="entry name" value="SH3 Domains"/>
    <property type="match status" value="1"/>
</dbReference>
<dbReference type="InterPro" id="IPR042047">
    <property type="entry name" value="SleB_dom1"/>
</dbReference>
<dbReference type="Pfam" id="PF08239">
    <property type="entry name" value="SH3_3"/>
    <property type="match status" value="1"/>
</dbReference>
<proteinExistence type="predicted"/>
<feature type="compositionally biased region" description="Acidic residues" evidence="1">
    <location>
        <begin position="310"/>
        <end position="360"/>
    </location>
</feature>
<feature type="domain" description="SH3b" evidence="3">
    <location>
        <begin position="140"/>
        <end position="186"/>
    </location>
</feature>
<reference evidence="4 5" key="1">
    <citation type="submission" date="2017-02" db="EMBL/GenBank/DDBJ databases">
        <authorList>
            <person name="Peterson S.W."/>
        </authorList>
    </citation>
    <scope>NUCLEOTIDE SEQUENCE [LARGE SCALE GENOMIC DNA]</scope>
    <source>
        <strain evidence="4 5">ATCC 17233</strain>
    </source>
</reference>
<dbReference type="Proteomes" id="UP000189857">
    <property type="component" value="Unassembled WGS sequence"/>
</dbReference>
<sequence length="487" mass="53301">MLRASGFRLFMISRRNKLKLQRLKINLRKNVFNTRFMVRNTLVLMITVAVVFLAVFAVDSLKGLDGNKSKGKSEKSVADNELMTRAIATGIGESIKTESSKAKDAGQEKNINKEPVKVKPITEIKYNMAGKVICKVVTSNIRAEASDDSEIVGCMYEGAAGKIDKKEGDWYKIVSGKVTGYVKAEDVLADKEATSSAEKYATKIAVIKNAVGVKDSGSDDGNVIITVDKDRTFEISVHSSNDQIKCIRLADGAYGYVSVDDVKVVDGFPEAFSMDDMNEVLEGRNNILVAENEKVVEEASNEDGSSKEETPDDTEVTEVTEEESSEEVTEEEDTEEATTEEVIEEKVEEEEEAEPEPEEVDGYHAAGGFAVDDIKLLAAIVYAESGGESYEGQLAVANVVLNRLNNGWGGSLSDVIYAENQFTATETWAFDDALKNGAPDTTLSAVYAAVGGKNNIKNYTSFRPTWNIDTSELNDYEIIGNHCFFTE</sequence>
<organism evidence="4 5">
    <name type="scientific">Eubacterium ruminantium</name>
    <dbReference type="NCBI Taxonomy" id="42322"/>
    <lineage>
        <taxon>Bacteria</taxon>
        <taxon>Bacillati</taxon>
        <taxon>Bacillota</taxon>
        <taxon>Clostridia</taxon>
        <taxon>Eubacteriales</taxon>
        <taxon>Eubacteriaceae</taxon>
        <taxon>Eubacterium</taxon>
    </lineage>
</organism>